<gene>
    <name evidence="1" type="ORF">PLEPLA_LOCUS39061</name>
</gene>
<proteinExistence type="predicted"/>
<evidence type="ECO:0000313" key="2">
    <source>
        <dbReference type="Proteomes" id="UP001153269"/>
    </source>
</evidence>
<organism evidence="1 2">
    <name type="scientific">Pleuronectes platessa</name>
    <name type="common">European plaice</name>
    <dbReference type="NCBI Taxonomy" id="8262"/>
    <lineage>
        <taxon>Eukaryota</taxon>
        <taxon>Metazoa</taxon>
        <taxon>Chordata</taxon>
        <taxon>Craniata</taxon>
        <taxon>Vertebrata</taxon>
        <taxon>Euteleostomi</taxon>
        <taxon>Actinopterygii</taxon>
        <taxon>Neopterygii</taxon>
        <taxon>Teleostei</taxon>
        <taxon>Neoteleostei</taxon>
        <taxon>Acanthomorphata</taxon>
        <taxon>Carangaria</taxon>
        <taxon>Pleuronectiformes</taxon>
        <taxon>Pleuronectoidei</taxon>
        <taxon>Pleuronectidae</taxon>
        <taxon>Pleuronectes</taxon>
    </lineage>
</organism>
<protein>
    <submittedName>
        <fullName evidence="1">Uncharacterized protein</fullName>
    </submittedName>
</protein>
<dbReference type="EMBL" id="CADEAL010004087">
    <property type="protein sequence ID" value="CAB1451368.1"/>
    <property type="molecule type" value="Genomic_DNA"/>
</dbReference>
<dbReference type="AlphaFoldDB" id="A0A9N7VI45"/>
<reference evidence="1" key="1">
    <citation type="submission" date="2020-03" db="EMBL/GenBank/DDBJ databases">
        <authorList>
            <person name="Weist P."/>
        </authorList>
    </citation>
    <scope>NUCLEOTIDE SEQUENCE</scope>
</reference>
<name>A0A9N7VI45_PLEPL</name>
<accession>A0A9N7VI45</accession>
<keyword evidence="2" id="KW-1185">Reference proteome</keyword>
<comment type="caution">
    <text evidence="1">The sequence shown here is derived from an EMBL/GenBank/DDBJ whole genome shotgun (WGS) entry which is preliminary data.</text>
</comment>
<dbReference type="Proteomes" id="UP001153269">
    <property type="component" value="Unassembled WGS sequence"/>
</dbReference>
<sequence length="225" mass="24729">MKCVSGVSPLFAGFVKNPSKQPAGALMLSCSPEHPLPGGQGDRFHRRGAAEQKARSPMVFGTRGSELLVDLRVRVEEQTAQLHAMSSHAMCGRDDSVGPILAKTILLCKVRLKDGKRSTPLPGGVKNRDVQRASSFLASGLTRSERGLPSHDAIFTVPVVPREDGGHFPQLTASISSQSRSSINFRETSFQTFSLVITRVCSYVVFDKWKRKHQTLPPPRRRGRR</sequence>
<evidence type="ECO:0000313" key="1">
    <source>
        <dbReference type="EMBL" id="CAB1451368.1"/>
    </source>
</evidence>